<gene>
    <name evidence="1" type="ORF">NE237_004701</name>
</gene>
<protein>
    <submittedName>
        <fullName evidence="1">Uncharacterized protein</fullName>
    </submittedName>
</protein>
<organism evidence="1 2">
    <name type="scientific">Protea cynaroides</name>
    <dbReference type="NCBI Taxonomy" id="273540"/>
    <lineage>
        <taxon>Eukaryota</taxon>
        <taxon>Viridiplantae</taxon>
        <taxon>Streptophyta</taxon>
        <taxon>Embryophyta</taxon>
        <taxon>Tracheophyta</taxon>
        <taxon>Spermatophyta</taxon>
        <taxon>Magnoliopsida</taxon>
        <taxon>Proteales</taxon>
        <taxon>Proteaceae</taxon>
        <taxon>Protea</taxon>
    </lineage>
</organism>
<sequence length="103" mass="11727">MDTTCNLHINMCTQRRSGLISKILFAQIESKCFPPKIGRRFTCGLFERAVPLFPGLELSLITIYDGLRNGDWDCHGSIEEDLLFLILGARFFLIGTEKSDPRF</sequence>
<comment type="caution">
    <text evidence="1">The sequence shown here is derived from an EMBL/GenBank/DDBJ whole genome shotgun (WGS) entry which is preliminary data.</text>
</comment>
<evidence type="ECO:0000313" key="2">
    <source>
        <dbReference type="Proteomes" id="UP001141806"/>
    </source>
</evidence>
<dbReference type="EMBL" id="JAMYWD010000005">
    <property type="protein sequence ID" value="KAJ4971602.1"/>
    <property type="molecule type" value="Genomic_DNA"/>
</dbReference>
<reference evidence="1" key="1">
    <citation type="journal article" date="2023" name="Plant J.">
        <title>The genome of the king protea, Protea cynaroides.</title>
        <authorList>
            <person name="Chang J."/>
            <person name="Duong T.A."/>
            <person name="Schoeman C."/>
            <person name="Ma X."/>
            <person name="Roodt D."/>
            <person name="Barker N."/>
            <person name="Li Z."/>
            <person name="Van de Peer Y."/>
            <person name="Mizrachi E."/>
        </authorList>
    </citation>
    <scope>NUCLEOTIDE SEQUENCE</scope>
    <source>
        <tissue evidence="1">Young leaves</tissue>
    </source>
</reference>
<keyword evidence="2" id="KW-1185">Reference proteome</keyword>
<evidence type="ECO:0000313" key="1">
    <source>
        <dbReference type="EMBL" id="KAJ4971602.1"/>
    </source>
</evidence>
<name>A0A9Q0KJ91_9MAGN</name>
<dbReference type="AlphaFoldDB" id="A0A9Q0KJ91"/>
<accession>A0A9Q0KJ91</accession>
<dbReference type="Proteomes" id="UP001141806">
    <property type="component" value="Unassembled WGS sequence"/>
</dbReference>
<proteinExistence type="predicted"/>